<reference evidence="1 2" key="1">
    <citation type="submission" date="2023-08" db="EMBL/GenBank/DDBJ databases">
        <title>Whole-genome sequencing of halo(alkali)philic microorganisms from hypersaline lakes.</title>
        <authorList>
            <person name="Sorokin D.Y."/>
            <person name="Abbas B."/>
            <person name="Merkel A.Y."/>
        </authorList>
    </citation>
    <scope>NUCLEOTIDE SEQUENCE [LARGE SCALE GENOMIC DNA]</scope>
    <source>
        <strain evidence="1 2">AB-CW4</strain>
    </source>
</reference>
<keyword evidence="2" id="KW-1185">Reference proteome</keyword>
<dbReference type="InterPro" id="IPR026350">
    <property type="entry name" value="GxxExxY"/>
</dbReference>
<accession>A0ABU0W8R4</accession>
<organism evidence="1 2">
    <name type="scientific">Natronospira bacteriovora</name>
    <dbReference type="NCBI Taxonomy" id="3069753"/>
    <lineage>
        <taxon>Bacteria</taxon>
        <taxon>Pseudomonadati</taxon>
        <taxon>Pseudomonadota</taxon>
        <taxon>Gammaproteobacteria</taxon>
        <taxon>Natronospirales</taxon>
        <taxon>Natronospiraceae</taxon>
        <taxon>Natronospira</taxon>
    </lineage>
</organism>
<dbReference type="Pfam" id="PF13366">
    <property type="entry name" value="PDDEXK_3"/>
    <property type="match status" value="1"/>
</dbReference>
<dbReference type="RefSeq" id="WP_306728638.1">
    <property type="nucleotide sequence ID" value="NZ_JAVDDT010000006.1"/>
</dbReference>
<name>A0ABU0W8R4_9GAMM</name>
<proteinExistence type="predicted"/>
<evidence type="ECO:0000313" key="1">
    <source>
        <dbReference type="EMBL" id="MDQ2070138.1"/>
    </source>
</evidence>
<evidence type="ECO:0000313" key="2">
    <source>
        <dbReference type="Proteomes" id="UP001239019"/>
    </source>
</evidence>
<protein>
    <submittedName>
        <fullName evidence="1">GxxExxY protein</fullName>
    </submittedName>
</protein>
<gene>
    <name evidence="1" type="ORF">RBH19_09640</name>
</gene>
<dbReference type="NCBIfam" id="TIGR04256">
    <property type="entry name" value="GxxExxY"/>
    <property type="match status" value="1"/>
</dbReference>
<comment type="caution">
    <text evidence="1">The sequence shown here is derived from an EMBL/GenBank/DDBJ whole genome shotgun (WGS) entry which is preliminary data.</text>
</comment>
<dbReference type="EMBL" id="JAVDDT010000006">
    <property type="protein sequence ID" value="MDQ2070138.1"/>
    <property type="molecule type" value="Genomic_DNA"/>
</dbReference>
<dbReference type="Proteomes" id="UP001239019">
    <property type="component" value="Unassembled WGS sequence"/>
</dbReference>
<sequence length="134" mass="14807">MDENAIGTQVIGASIRVHEGLGPGLMESVYETALAFELEEAGLSVKRQVPVPIVYRGIELEQAFRADLIVNDKVLLELKSVETITLTHRKQVQTYINLMGYRLGYLLNFGAPVLKRGIVRCVNRLPEPGVTATD</sequence>